<dbReference type="OrthoDB" id="5873202at2"/>
<proteinExistence type="predicted"/>
<gene>
    <name evidence="2" type="ORF">GA0061070_1009116</name>
</gene>
<evidence type="ECO:0000313" key="2">
    <source>
        <dbReference type="EMBL" id="SCC13005.1"/>
    </source>
</evidence>
<name>A0A1C4C1N5_9ENTR</name>
<dbReference type="Proteomes" id="UP000198515">
    <property type="component" value="Unassembled WGS sequence"/>
</dbReference>
<reference evidence="3" key="1">
    <citation type="submission" date="2016-08" db="EMBL/GenBank/DDBJ databases">
        <authorList>
            <person name="Varghese N."/>
            <person name="Submissions Spin"/>
        </authorList>
    </citation>
    <scope>NUCLEOTIDE SEQUENCE [LARGE SCALE GENOMIC DNA]</scope>
    <source>
        <strain evidence="3">REICA_142</strain>
    </source>
</reference>
<sequence length="153" mass="17909">MRTKNKKTIALLTLTICVLLGYWLWLSLRPVDIVAVHEDGSNIDILVKDFPITNKGKINWWLENKDILKEKYNIPKPEQDGYFVIIFWLFGEGYKKTDGYDRLCFDDMKTEINCIDKNRVFSISNSKNRGTIFTVSDGEYHIKDGKIVKLKRE</sequence>
<organism evidence="2 3">
    <name type="scientific">Kosakonia oryziphila</name>
    <dbReference type="NCBI Taxonomy" id="1005667"/>
    <lineage>
        <taxon>Bacteria</taxon>
        <taxon>Pseudomonadati</taxon>
        <taxon>Pseudomonadota</taxon>
        <taxon>Gammaproteobacteria</taxon>
        <taxon>Enterobacterales</taxon>
        <taxon>Enterobacteriaceae</taxon>
        <taxon>Kosakonia</taxon>
    </lineage>
</organism>
<evidence type="ECO:0000313" key="3">
    <source>
        <dbReference type="Proteomes" id="UP000198515"/>
    </source>
</evidence>
<accession>A0A1C4C1N5</accession>
<protein>
    <submittedName>
        <fullName evidence="2">Putative membrane protein</fullName>
    </submittedName>
</protein>
<dbReference type="EMBL" id="FMBC01000009">
    <property type="protein sequence ID" value="SCC13005.1"/>
    <property type="molecule type" value="Genomic_DNA"/>
</dbReference>
<dbReference type="InterPro" id="IPR010351">
    <property type="entry name" value="DUF943"/>
</dbReference>
<evidence type="ECO:0000256" key="1">
    <source>
        <dbReference type="SAM" id="Phobius"/>
    </source>
</evidence>
<dbReference type="AlphaFoldDB" id="A0A1C4C1N5"/>
<keyword evidence="3" id="KW-1185">Reference proteome</keyword>
<keyword evidence="1" id="KW-0472">Membrane</keyword>
<feature type="transmembrane region" description="Helical" evidence="1">
    <location>
        <begin position="9"/>
        <end position="26"/>
    </location>
</feature>
<dbReference type="RefSeq" id="WP_090134673.1">
    <property type="nucleotide sequence ID" value="NZ_FMBC01000009.1"/>
</dbReference>
<keyword evidence="1" id="KW-0812">Transmembrane</keyword>
<keyword evidence="1" id="KW-1133">Transmembrane helix</keyword>
<dbReference type="Pfam" id="PF06092">
    <property type="entry name" value="DUF943"/>
    <property type="match status" value="1"/>
</dbReference>